<proteinExistence type="predicted"/>
<feature type="compositionally biased region" description="Low complexity" evidence="1">
    <location>
        <begin position="110"/>
        <end position="126"/>
    </location>
</feature>
<protein>
    <submittedName>
        <fullName evidence="2">Uncharacterized protein</fullName>
    </submittedName>
</protein>
<feature type="compositionally biased region" description="Polar residues" evidence="1">
    <location>
        <begin position="241"/>
        <end position="250"/>
    </location>
</feature>
<keyword evidence="3" id="KW-1185">Reference proteome</keyword>
<evidence type="ECO:0000313" key="3">
    <source>
        <dbReference type="Proteomes" id="UP000800035"/>
    </source>
</evidence>
<feature type="region of interest" description="Disordered" evidence="1">
    <location>
        <begin position="80"/>
        <end position="250"/>
    </location>
</feature>
<feature type="compositionally biased region" description="Polar residues" evidence="1">
    <location>
        <begin position="97"/>
        <end position="109"/>
    </location>
</feature>
<dbReference type="Proteomes" id="UP000800035">
    <property type="component" value="Unassembled WGS sequence"/>
</dbReference>
<name>A0A6A5U1H3_9PLEO</name>
<sequence length="250" mass="27008">MSNQHASKINCGCEIMLVRCRCGKPHHEAKITLCGEGKKRWEKKDPVHEAEAAMSPLPEIFWTPRRRTHARLKFEERVKIFPTAQASKPKPPVRPSAGTSRRPNASTSRVEASTKATKVKTSTSTSPKPPTERLRNLSISGSTGSTVSEASSQSSVSAESISSASSASTVSSTTSITKPTNATAAPVSTSAKKTLATSRTTIKKSTKLDERNIPAKMAGKKDDEKLKGRKPSRKLELRESLPSTQLVVES</sequence>
<reference evidence="2" key="1">
    <citation type="journal article" date="2020" name="Stud. Mycol.">
        <title>101 Dothideomycetes genomes: a test case for predicting lifestyles and emergence of pathogens.</title>
        <authorList>
            <person name="Haridas S."/>
            <person name="Albert R."/>
            <person name="Binder M."/>
            <person name="Bloem J."/>
            <person name="Labutti K."/>
            <person name="Salamov A."/>
            <person name="Andreopoulos B."/>
            <person name="Baker S."/>
            <person name="Barry K."/>
            <person name="Bills G."/>
            <person name="Bluhm B."/>
            <person name="Cannon C."/>
            <person name="Castanera R."/>
            <person name="Culley D."/>
            <person name="Daum C."/>
            <person name="Ezra D."/>
            <person name="Gonzalez J."/>
            <person name="Henrissat B."/>
            <person name="Kuo A."/>
            <person name="Liang C."/>
            <person name="Lipzen A."/>
            <person name="Lutzoni F."/>
            <person name="Magnuson J."/>
            <person name="Mondo S."/>
            <person name="Nolan M."/>
            <person name="Ohm R."/>
            <person name="Pangilinan J."/>
            <person name="Park H.-J."/>
            <person name="Ramirez L."/>
            <person name="Alfaro M."/>
            <person name="Sun H."/>
            <person name="Tritt A."/>
            <person name="Yoshinaga Y."/>
            <person name="Zwiers L.-H."/>
            <person name="Turgeon B."/>
            <person name="Goodwin S."/>
            <person name="Spatafora J."/>
            <person name="Crous P."/>
            <person name="Grigoriev I."/>
        </authorList>
    </citation>
    <scope>NUCLEOTIDE SEQUENCE</scope>
    <source>
        <strain evidence="2">CBS 675.92</strain>
    </source>
</reference>
<dbReference type="EMBL" id="ML976987">
    <property type="protein sequence ID" value="KAF1958130.1"/>
    <property type="molecule type" value="Genomic_DNA"/>
</dbReference>
<evidence type="ECO:0000313" key="2">
    <source>
        <dbReference type="EMBL" id="KAF1958130.1"/>
    </source>
</evidence>
<feature type="compositionally biased region" description="Basic and acidic residues" evidence="1">
    <location>
        <begin position="206"/>
        <end position="226"/>
    </location>
</feature>
<feature type="compositionally biased region" description="Polar residues" evidence="1">
    <location>
        <begin position="178"/>
        <end position="200"/>
    </location>
</feature>
<accession>A0A6A5U1H3</accession>
<evidence type="ECO:0000256" key="1">
    <source>
        <dbReference type="SAM" id="MobiDB-lite"/>
    </source>
</evidence>
<dbReference type="AlphaFoldDB" id="A0A6A5U1H3"/>
<feature type="compositionally biased region" description="Low complexity" evidence="1">
    <location>
        <begin position="140"/>
        <end position="177"/>
    </location>
</feature>
<organism evidence="2 3">
    <name type="scientific">Byssothecium circinans</name>
    <dbReference type="NCBI Taxonomy" id="147558"/>
    <lineage>
        <taxon>Eukaryota</taxon>
        <taxon>Fungi</taxon>
        <taxon>Dikarya</taxon>
        <taxon>Ascomycota</taxon>
        <taxon>Pezizomycotina</taxon>
        <taxon>Dothideomycetes</taxon>
        <taxon>Pleosporomycetidae</taxon>
        <taxon>Pleosporales</taxon>
        <taxon>Massarineae</taxon>
        <taxon>Massarinaceae</taxon>
        <taxon>Byssothecium</taxon>
    </lineage>
</organism>
<gene>
    <name evidence="2" type="ORF">CC80DRAFT_502929</name>
</gene>